<feature type="domain" description="Dienelactone hydrolase" evidence="1">
    <location>
        <begin position="535"/>
        <end position="726"/>
    </location>
</feature>
<dbReference type="PANTHER" id="PTHR17630">
    <property type="entry name" value="DIENELACTONE HYDROLASE"/>
    <property type="match status" value="1"/>
</dbReference>
<dbReference type="Pfam" id="PF01738">
    <property type="entry name" value="DLH"/>
    <property type="match status" value="5"/>
</dbReference>
<feature type="domain" description="Dienelactone hydrolase" evidence="1">
    <location>
        <begin position="283"/>
        <end position="488"/>
    </location>
</feature>
<dbReference type="AlphaFoldDB" id="A0AA88R3F6"/>
<feature type="domain" description="Dienelactone hydrolase" evidence="1">
    <location>
        <begin position="762"/>
        <end position="967"/>
    </location>
</feature>
<accession>A0AA88R3F6</accession>
<dbReference type="InterPro" id="IPR002925">
    <property type="entry name" value="Dienelactn_hydro"/>
</dbReference>
<evidence type="ECO:0000313" key="2">
    <source>
        <dbReference type="EMBL" id="KAK2980457.1"/>
    </source>
</evidence>
<dbReference type="Proteomes" id="UP001187471">
    <property type="component" value="Unassembled WGS sequence"/>
</dbReference>
<proteinExistence type="predicted"/>
<dbReference type="GO" id="GO:0016787">
    <property type="term" value="F:hydrolase activity"/>
    <property type="evidence" value="ECO:0007669"/>
    <property type="project" value="InterPro"/>
</dbReference>
<name>A0AA88R3F6_9ASTE</name>
<protein>
    <recommendedName>
        <fullName evidence="1">Dienelactone hydrolase domain-containing protein</fullName>
    </recommendedName>
</protein>
<sequence length="1201" mass="128793">METRLGAIRLKIMSGPQCCENPPGLDSASGVGSVQELGGLKAYVTGPQDSKLAILLISDVFGYEAPLLRKLADKVAAAGFLTVVPDFLDSDPFDVDNPQFDRESWLKAHPTGKGCEDAKKVIAALKSKGVSAVGAAGFCWGGVVVVKLAKFDDIKAGVVLHPGPLTVDEINEVKIPIAILGAEIDKLTPPEQVKHFGEILSAKPHVDSFVKIFPGVAHGWAVRYNAEDESAIKSAEEAHVDMLNWFTNTGPLKIMSGPQCCENPPSLDSASGVGSVQEVGGLKTYVTGPQDSKLAILLIHDAFGYEAPLLRKLADKVAAVGFLVVVPDFLYGDPFDIDNPQFDRQSWIKAHPMGKGCEDAKKVIAALKSKGVSAVGAAGFCWGGVIVVKLAKFDDIQAGVVLHPGPLTVDEINEVKIPIAILGAEIDNYTSPEQVKQFGEILSARPGVDSFVKIFPGVAHGWAVRYNAEDESAVKSAEEAHVDLLNWLTKTLVISCVYKVDINVKHRTSPQCCENPPSLDSASGVGSVQELGGLKTYVTGSQDSKRAILLIHDAFGYEAPLLRKLADKVAALGFLVVVPDFLYSDPVDVDNPQFDREAWLKAHSTGKGCEDAKKVIAALKSKGVSAVGAAGFCWGGVVVVKLAKFDEIQAGVVLHPGPLTVDEINEVKIPIAILGAEIDKYTSPEEVKHFGEILSAKPHVESFVKVFPGVAHGWAVRYNAEDESAVKSLEMSGPQCCENPPVLSSSSGAGNVEELGGLKSYISGSPDSSLAVLLVSDVYGYEAPNLRKLADKVAAAGFYVVVPDFLRRDPYVPENAERPLQVWIKEHGADQAFECAKPVIEAIKSKGVTKVGSAGFCWGAKVVVELAKYSYVLAAVLLHPSFVTVDDIHGVKVPISILGAEIDKMSPPELLKQFEATLNAKPEVDGFVKIFPGVSHGWTMRYKVEDKAAVKSAEEAHKDMLNWFVKYLKPWNKEKSSTHLVLLRLLGTQEGVDMSGPQCCENPPALSSSSGAGHEEELGGLKSYISGSPDSGLAVLLISDVFGYEAPNLRKLADKVAAAGFYVVVPDFLRGDPREPGDSERPLQVWIKEHGPDEAFECAKPVIEAIKSKGVTKVGAAGCCWGAKVVVELAKYSYVQAAVLLHPSFVTVDDIHGVKVDGFVKIFPGVSHGWAVRYKVEDKAAVKSAEEAHKNMLNWFVKYLK</sequence>
<keyword evidence="3" id="KW-1185">Reference proteome</keyword>
<gene>
    <name evidence="2" type="ORF">RJ640_028865</name>
</gene>
<evidence type="ECO:0000259" key="1">
    <source>
        <dbReference type="Pfam" id="PF01738"/>
    </source>
</evidence>
<evidence type="ECO:0000313" key="3">
    <source>
        <dbReference type="Proteomes" id="UP001187471"/>
    </source>
</evidence>
<feature type="domain" description="Dienelactone hydrolase" evidence="1">
    <location>
        <begin position="1024"/>
        <end position="1147"/>
    </location>
</feature>
<feature type="domain" description="Dienelactone hydrolase" evidence="1">
    <location>
        <begin position="41"/>
        <end position="248"/>
    </location>
</feature>
<dbReference type="InterPro" id="IPR029058">
    <property type="entry name" value="AB_hydrolase_fold"/>
</dbReference>
<comment type="caution">
    <text evidence="2">The sequence shown here is derived from an EMBL/GenBank/DDBJ whole genome shotgun (WGS) entry which is preliminary data.</text>
</comment>
<dbReference type="EMBL" id="JAVXUO010001631">
    <property type="protein sequence ID" value="KAK2980457.1"/>
    <property type="molecule type" value="Genomic_DNA"/>
</dbReference>
<organism evidence="2 3">
    <name type="scientific">Escallonia rubra</name>
    <dbReference type="NCBI Taxonomy" id="112253"/>
    <lineage>
        <taxon>Eukaryota</taxon>
        <taxon>Viridiplantae</taxon>
        <taxon>Streptophyta</taxon>
        <taxon>Embryophyta</taxon>
        <taxon>Tracheophyta</taxon>
        <taxon>Spermatophyta</taxon>
        <taxon>Magnoliopsida</taxon>
        <taxon>eudicotyledons</taxon>
        <taxon>Gunneridae</taxon>
        <taxon>Pentapetalae</taxon>
        <taxon>asterids</taxon>
        <taxon>campanulids</taxon>
        <taxon>Escalloniales</taxon>
        <taxon>Escalloniaceae</taxon>
        <taxon>Escallonia</taxon>
    </lineage>
</organism>
<dbReference type="PANTHER" id="PTHR17630:SF97">
    <property type="entry name" value="ENDO-1,31,4-BETA-D-GLUCANASE-LIKE"/>
    <property type="match status" value="1"/>
</dbReference>
<reference evidence="2" key="1">
    <citation type="submission" date="2022-12" db="EMBL/GenBank/DDBJ databases">
        <title>Draft genome assemblies for two species of Escallonia (Escalloniales).</title>
        <authorList>
            <person name="Chanderbali A."/>
            <person name="Dervinis C."/>
            <person name="Anghel I."/>
            <person name="Soltis D."/>
            <person name="Soltis P."/>
            <person name="Zapata F."/>
        </authorList>
    </citation>
    <scope>NUCLEOTIDE SEQUENCE</scope>
    <source>
        <strain evidence="2">UCBG92.1500</strain>
        <tissue evidence="2">Leaf</tissue>
    </source>
</reference>
<dbReference type="SUPFAM" id="SSF53474">
    <property type="entry name" value="alpha/beta-Hydrolases"/>
    <property type="match status" value="5"/>
</dbReference>
<dbReference type="Gene3D" id="3.40.50.1820">
    <property type="entry name" value="alpha/beta hydrolase"/>
    <property type="match status" value="5"/>
</dbReference>